<organism evidence="2 3">
    <name type="scientific">Frigoriglobus tundricola</name>
    <dbReference type="NCBI Taxonomy" id="2774151"/>
    <lineage>
        <taxon>Bacteria</taxon>
        <taxon>Pseudomonadati</taxon>
        <taxon>Planctomycetota</taxon>
        <taxon>Planctomycetia</taxon>
        <taxon>Gemmatales</taxon>
        <taxon>Gemmataceae</taxon>
        <taxon>Frigoriglobus</taxon>
    </lineage>
</organism>
<dbReference type="Proteomes" id="UP000503447">
    <property type="component" value="Chromosome"/>
</dbReference>
<keyword evidence="3" id="KW-1185">Reference proteome</keyword>
<dbReference type="KEGG" id="ftj:FTUN_6567"/>
<protein>
    <recommendedName>
        <fullName evidence="4">DUF3352 domain-containing protein</fullName>
    </recommendedName>
</protein>
<dbReference type="AlphaFoldDB" id="A0A6M5Z191"/>
<name>A0A6M5Z191_9BACT</name>
<proteinExistence type="predicted"/>
<evidence type="ECO:0000313" key="2">
    <source>
        <dbReference type="EMBL" id="QJW98972.1"/>
    </source>
</evidence>
<sequence>MSLFVRTALAAVTVAVLATSAPTLGAAAPVPGEAGKAVTFPFPAKAPVVVQVNGLGTARDRLTAMLKAALPDDYAAIKKNLDDGLKQALADRKVTAIPTTGRIFLVVNDISGLTGDNPTVSLLLPVTGYKEFRGTFLTTDEQKTFEAGKTGVDEVKINLFGGEQPAFLVDLKEYVAITPDRGTAETYANKYTRASTTTMPVELAKTFVAADASVYVNLDVINDTYGDQIRAFKGFIDFGVNQGLMGGMVPGVSKKQIEAIKTVLHGVFQAVEDGRGVVVAAEFRPEGMNLRLQGQFAEDTASWKLLRAEEPGSLADLAKLPVGLNQYGASKYGKKVAETIRGLNPEFGPADDDEKGAELIDKRMKELLAAGPQGEVTATGAPDVTLSVAAYTDAKKAVAALVGCYEAISAGGRIQSVVLKDAPKVTPAARKHKGFTFTEIRLAFDFEATVKDLPDGLKENTREQLKRMLAEKTTLWIGTDGKAVVLLTAKDWGTAAGTLDQFLDGRKPIGNTAGYKLTRQNLPPETSALLLTETGQTLTALLDAVRAMEGTVPDLPKIGKIKPLKGDPTFLGVAVTLKGDTATANVFVPGTAIAAGRSLLADVFKKVE</sequence>
<reference evidence="3" key="1">
    <citation type="submission" date="2020-05" db="EMBL/GenBank/DDBJ databases">
        <title>Frigoriglobus tundricola gen. nov., sp. nov., a psychrotolerant cellulolytic planctomycete of the family Gemmataceae with two divergent copies of 16S rRNA gene.</title>
        <authorList>
            <person name="Kulichevskaya I.S."/>
            <person name="Ivanova A.A."/>
            <person name="Naumoff D.G."/>
            <person name="Beletsky A.V."/>
            <person name="Rijpstra W.I.C."/>
            <person name="Sinninghe Damste J.S."/>
            <person name="Mardanov A.V."/>
            <person name="Ravin N.V."/>
            <person name="Dedysh S.N."/>
        </authorList>
    </citation>
    <scope>NUCLEOTIDE SEQUENCE [LARGE SCALE GENOMIC DNA]</scope>
    <source>
        <strain evidence="3">PL17</strain>
    </source>
</reference>
<accession>A0A6M5Z191</accession>
<feature type="signal peptide" evidence="1">
    <location>
        <begin position="1"/>
        <end position="26"/>
    </location>
</feature>
<gene>
    <name evidence="2" type="ORF">FTUN_6567</name>
</gene>
<evidence type="ECO:0000313" key="3">
    <source>
        <dbReference type="Proteomes" id="UP000503447"/>
    </source>
</evidence>
<evidence type="ECO:0000256" key="1">
    <source>
        <dbReference type="SAM" id="SignalP"/>
    </source>
</evidence>
<evidence type="ECO:0008006" key="4">
    <source>
        <dbReference type="Google" id="ProtNLM"/>
    </source>
</evidence>
<feature type="chain" id="PRO_5027117829" description="DUF3352 domain-containing protein" evidence="1">
    <location>
        <begin position="27"/>
        <end position="608"/>
    </location>
</feature>
<dbReference type="EMBL" id="CP053452">
    <property type="protein sequence ID" value="QJW98972.1"/>
    <property type="molecule type" value="Genomic_DNA"/>
</dbReference>
<dbReference type="RefSeq" id="WP_171474035.1">
    <property type="nucleotide sequence ID" value="NZ_CP053452.2"/>
</dbReference>
<keyword evidence="1" id="KW-0732">Signal</keyword>